<dbReference type="RefSeq" id="WP_152233089.1">
    <property type="nucleotide sequence ID" value="NZ_BAAAOT010000028.1"/>
</dbReference>
<keyword evidence="20" id="KW-1185">Reference proteome</keyword>
<protein>
    <recommendedName>
        <fullName evidence="5 12">Histidinol dehydrogenase</fullName>
        <shortName evidence="12">HDH</shortName>
        <ecNumber evidence="4 12">1.1.1.23</ecNumber>
    </recommendedName>
</protein>
<feature type="binding site" evidence="12 16">
    <location>
        <position position="350"/>
    </location>
    <ligand>
        <name>substrate</name>
    </ligand>
</feature>
<evidence type="ECO:0000256" key="13">
    <source>
        <dbReference type="PIRNR" id="PIRNR000099"/>
    </source>
</evidence>
<feature type="active site" description="Proton acceptor" evidence="12 14">
    <location>
        <position position="350"/>
    </location>
</feature>
<comment type="caution">
    <text evidence="19">The sequence shown here is derived from an EMBL/GenBank/DDBJ whole genome shotgun (WGS) entry which is preliminary data.</text>
</comment>
<dbReference type="Pfam" id="PF00815">
    <property type="entry name" value="Histidinol_dh"/>
    <property type="match status" value="1"/>
</dbReference>
<dbReference type="GO" id="GO:0008270">
    <property type="term" value="F:zinc ion binding"/>
    <property type="evidence" value="ECO:0007669"/>
    <property type="project" value="UniProtKB-UniRule"/>
</dbReference>
<feature type="active site" description="Proton acceptor" evidence="12 14">
    <location>
        <position position="349"/>
    </location>
</feature>
<dbReference type="EC" id="1.1.1.23" evidence="4 12"/>
<dbReference type="InterPro" id="IPR016161">
    <property type="entry name" value="Ald_DH/histidinol_DH"/>
</dbReference>
<feature type="binding site" evidence="12 15">
    <location>
        <position position="193"/>
    </location>
    <ligand>
        <name>NAD(+)</name>
        <dbReference type="ChEBI" id="CHEBI:57540"/>
    </ligand>
</feature>
<evidence type="ECO:0000313" key="19">
    <source>
        <dbReference type="EMBL" id="MPV90301.1"/>
    </source>
</evidence>
<comment type="catalytic activity">
    <reaction evidence="11 12">
        <text>L-histidinol + 2 NAD(+) + H2O = L-histidine + 2 NADH + 3 H(+)</text>
        <dbReference type="Rhea" id="RHEA:20641"/>
        <dbReference type="ChEBI" id="CHEBI:15377"/>
        <dbReference type="ChEBI" id="CHEBI:15378"/>
        <dbReference type="ChEBI" id="CHEBI:57540"/>
        <dbReference type="ChEBI" id="CHEBI:57595"/>
        <dbReference type="ChEBI" id="CHEBI:57699"/>
        <dbReference type="ChEBI" id="CHEBI:57945"/>
        <dbReference type="EC" id="1.1.1.23"/>
    </reaction>
</comment>
<dbReference type="NCBIfam" id="TIGR00069">
    <property type="entry name" value="hisD"/>
    <property type="match status" value="1"/>
</dbReference>
<comment type="function">
    <text evidence="1 12">Catalyzes the sequential NAD-dependent oxidations of L-histidinol to L-histidinaldehyde and then to L-histidine.</text>
</comment>
<evidence type="ECO:0000256" key="18">
    <source>
        <dbReference type="RuleBase" id="RU004175"/>
    </source>
</evidence>
<dbReference type="GO" id="GO:0000105">
    <property type="term" value="P:L-histidine biosynthetic process"/>
    <property type="evidence" value="ECO:0007669"/>
    <property type="project" value="UniProtKB-UniRule"/>
</dbReference>
<dbReference type="PRINTS" id="PR00083">
    <property type="entry name" value="HOLDHDRGNASE"/>
</dbReference>
<dbReference type="SUPFAM" id="SSF53720">
    <property type="entry name" value="ALDH-like"/>
    <property type="match status" value="1"/>
</dbReference>
<evidence type="ECO:0000256" key="9">
    <source>
        <dbReference type="ARBA" id="ARBA00023027"/>
    </source>
</evidence>
<dbReference type="HAMAP" id="MF_01024">
    <property type="entry name" value="HisD"/>
    <property type="match status" value="1"/>
</dbReference>
<dbReference type="PROSITE" id="PS00611">
    <property type="entry name" value="HISOL_DEHYDROGENASE"/>
    <property type="match status" value="1"/>
</dbReference>
<feature type="binding site" evidence="12 16">
    <location>
        <position position="258"/>
    </location>
    <ligand>
        <name>substrate</name>
    </ligand>
</feature>
<dbReference type="EMBL" id="WHPD01003577">
    <property type="protein sequence ID" value="MPV90301.1"/>
    <property type="molecule type" value="Genomic_DNA"/>
</dbReference>
<evidence type="ECO:0000256" key="7">
    <source>
        <dbReference type="ARBA" id="ARBA00022833"/>
    </source>
</evidence>
<keyword evidence="12" id="KW-0028">Amino-acid biosynthesis</keyword>
<evidence type="ECO:0000256" key="8">
    <source>
        <dbReference type="ARBA" id="ARBA00023002"/>
    </source>
</evidence>
<evidence type="ECO:0000256" key="4">
    <source>
        <dbReference type="ARBA" id="ARBA00012965"/>
    </source>
</evidence>
<feature type="binding site" evidence="12 16">
    <location>
        <position position="280"/>
    </location>
    <ligand>
        <name>substrate</name>
    </ligand>
</feature>
<dbReference type="UniPathway" id="UPA00031">
    <property type="reaction ID" value="UER00014"/>
</dbReference>
<evidence type="ECO:0000256" key="16">
    <source>
        <dbReference type="PIRSR" id="PIRSR000099-3"/>
    </source>
</evidence>
<comment type="similarity">
    <text evidence="3 12 13 18">Belongs to the histidinol dehydrogenase family.</text>
</comment>
<sequence>MLQRIDLRGQTLSSAELAGVLPRAALDVEAAMAQIRPVIDDVRDRGAAALRDLGERFDGVRPEHLRVPAAAIARALEQLDPAVREALELSIAHNRAGHEAQLPRETTTAIVDGGVVRQRWVPVRRVGLYVPGGLAVYPSSVVMNAVPAQVAGVEQLAIASPPQKAFGGLPHPVILAACALLGAEEVYAVGGAQAVAMFAYGARAETATDRADLAAAGLDGDQLCAPVDVVTGPGNVYVAAAKRAVRGVVGIDAEAGTTEIAVLADATADPGFVAVDLISQAEHDPAAASVLITDSPELADAVDAEIERRVPATKHAERVRTALSGPQSGTVLVADLDQAVAVTDAYGAEHLEVQTENSAAVADRIRNAGAIFVGPYSPVPLGDYLAGSNHVLPTGGTARFASGLNVTAYIKSVQVIEYGETALKEVAAPLTALAASEDLPAHGEAVNARF</sequence>
<evidence type="ECO:0000256" key="15">
    <source>
        <dbReference type="PIRSR" id="PIRSR000099-2"/>
    </source>
</evidence>
<dbReference type="InterPro" id="IPR022695">
    <property type="entry name" value="Histidinol_DH_monofunct"/>
</dbReference>
<comment type="cofactor">
    <cofactor evidence="12 17">
        <name>Zn(2+)</name>
        <dbReference type="ChEBI" id="CHEBI:29105"/>
    </cofactor>
    <text evidence="12 17">Binds 1 zinc ion per subunit.</text>
</comment>
<dbReference type="FunFam" id="3.40.50.1980:FF:000001">
    <property type="entry name" value="Histidinol dehydrogenase"/>
    <property type="match status" value="1"/>
</dbReference>
<organism evidence="19 20">
    <name type="scientific">Georgenia ruanii</name>
    <dbReference type="NCBI Taxonomy" id="348442"/>
    <lineage>
        <taxon>Bacteria</taxon>
        <taxon>Bacillati</taxon>
        <taxon>Actinomycetota</taxon>
        <taxon>Actinomycetes</taxon>
        <taxon>Micrococcales</taxon>
        <taxon>Bogoriellaceae</taxon>
        <taxon>Georgenia</taxon>
    </lineage>
</organism>
<evidence type="ECO:0000256" key="10">
    <source>
        <dbReference type="ARBA" id="ARBA00023102"/>
    </source>
</evidence>
<gene>
    <name evidence="12 19" type="primary">hisD</name>
    <name evidence="19" type="ORF">GB882_16630</name>
</gene>
<keyword evidence="8 12" id="KW-0560">Oxidoreductase</keyword>
<name>A0A7J9V083_9MICO</name>
<dbReference type="InterPro" id="IPR012131">
    <property type="entry name" value="Hstdl_DH"/>
</dbReference>
<feature type="binding site" evidence="12 16">
    <location>
        <position position="442"/>
    </location>
    <ligand>
        <name>substrate</name>
    </ligand>
</feature>
<feature type="binding site" evidence="12 15">
    <location>
        <position position="129"/>
    </location>
    <ligand>
        <name>NAD(+)</name>
        <dbReference type="ChEBI" id="CHEBI:57540"/>
    </ligand>
</feature>
<evidence type="ECO:0000256" key="17">
    <source>
        <dbReference type="PIRSR" id="PIRSR000099-4"/>
    </source>
</evidence>
<keyword evidence="6 12" id="KW-0479">Metal-binding</keyword>
<keyword evidence="9 12" id="KW-0520">NAD</keyword>
<feature type="binding site" evidence="12 17">
    <location>
        <position position="442"/>
    </location>
    <ligand>
        <name>Zn(2+)</name>
        <dbReference type="ChEBI" id="CHEBI:29105"/>
    </ligand>
</feature>
<keyword evidence="7 12" id="KW-0862">Zinc</keyword>
<dbReference type="InterPro" id="IPR001692">
    <property type="entry name" value="Histidinol_DH_CS"/>
</dbReference>
<feature type="binding site" evidence="12 16">
    <location>
        <position position="383"/>
    </location>
    <ligand>
        <name>substrate</name>
    </ligand>
</feature>
<evidence type="ECO:0000256" key="3">
    <source>
        <dbReference type="ARBA" id="ARBA00010178"/>
    </source>
</evidence>
<comment type="pathway">
    <text evidence="2 12">Amino-acid biosynthesis; L-histidine biosynthesis; L-histidine from 5-phospho-alpha-D-ribose 1-diphosphate: step 9/9.</text>
</comment>
<feature type="binding site" evidence="12 17">
    <location>
        <position position="383"/>
    </location>
    <ligand>
        <name>Zn(2+)</name>
        <dbReference type="ChEBI" id="CHEBI:29105"/>
    </ligand>
</feature>
<reference evidence="19 20" key="1">
    <citation type="submission" date="2019-10" db="EMBL/GenBank/DDBJ databases">
        <title>Georgenia wutianyii sp. nov. and Georgenia yuyongxinii sp. nov. isolated from plateau pika (Ochotona curzoniae) in the Qinghai-Tibet plateau of China.</title>
        <authorList>
            <person name="Tian Z."/>
        </authorList>
    </citation>
    <scope>NUCLEOTIDE SEQUENCE [LARGE SCALE GENOMIC DNA]</scope>
    <source>
        <strain evidence="19 20">JCM 15130</strain>
    </source>
</reference>
<evidence type="ECO:0000256" key="14">
    <source>
        <dbReference type="PIRSR" id="PIRSR000099-1"/>
    </source>
</evidence>
<keyword evidence="10 12" id="KW-0368">Histidine biosynthesis</keyword>
<dbReference type="PIRSF" id="PIRSF000099">
    <property type="entry name" value="Histidinol_dh"/>
    <property type="match status" value="1"/>
</dbReference>
<dbReference type="OrthoDB" id="9805269at2"/>
<dbReference type="Proteomes" id="UP000429644">
    <property type="component" value="Unassembled WGS sequence"/>
</dbReference>
<feature type="binding site" evidence="12 16">
    <location>
        <position position="437"/>
    </location>
    <ligand>
        <name>substrate</name>
    </ligand>
</feature>
<dbReference type="GO" id="GO:0051287">
    <property type="term" value="F:NAD binding"/>
    <property type="evidence" value="ECO:0007669"/>
    <property type="project" value="InterPro"/>
</dbReference>
<feature type="binding site" evidence="12 16">
    <location>
        <position position="283"/>
    </location>
    <ligand>
        <name>substrate</name>
    </ligand>
</feature>
<dbReference type="Gene3D" id="3.40.50.1980">
    <property type="entry name" value="Nitrogenase molybdenum iron protein domain"/>
    <property type="match status" value="2"/>
</dbReference>
<dbReference type="CDD" id="cd06572">
    <property type="entry name" value="Histidinol_dh"/>
    <property type="match status" value="1"/>
</dbReference>
<dbReference type="PANTHER" id="PTHR21256:SF2">
    <property type="entry name" value="HISTIDINE BIOSYNTHESIS TRIFUNCTIONAL PROTEIN"/>
    <property type="match status" value="1"/>
</dbReference>
<evidence type="ECO:0000256" key="12">
    <source>
        <dbReference type="HAMAP-Rule" id="MF_01024"/>
    </source>
</evidence>
<feature type="binding site" evidence="12 15">
    <location>
        <position position="235"/>
    </location>
    <ligand>
        <name>NAD(+)</name>
        <dbReference type="ChEBI" id="CHEBI:57540"/>
    </ligand>
</feature>
<evidence type="ECO:0000256" key="5">
    <source>
        <dbReference type="ARBA" id="ARBA00016531"/>
    </source>
</evidence>
<accession>A0A7J9V083</accession>
<dbReference type="PANTHER" id="PTHR21256">
    <property type="entry name" value="HISTIDINOL DEHYDROGENASE HDH"/>
    <property type="match status" value="1"/>
</dbReference>
<feature type="binding site" evidence="12 17">
    <location>
        <position position="280"/>
    </location>
    <ligand>
        <name>Zn(2+)</name>
        <dbReference type="ChEBI" id="CHEBI:29105"/>
    </ligand>
</feature>
<evidence type="ECO:0000256" key="1">
    <source>
        <dbReference type="ARBA" id="ARBA00003850"/>
    </source>
</evidence>
<dbReference type="GO" id="GO:0005829">
    <property type="term" value="C:cytosol"/>
    <property type="evidence" value="ECO:0007669"/>
    <property type="project" value="TreeGrafter"/>
</dbReference>
<evidence type="ECO:0000313" key="20">
    <source>
        <dbReference type="Proteomes" id="UP000429644"/>
    </source>
</evidence>
<proteinExistence type="inferred from homology"/>
<evidence type="ECO:0000256" key="11">
    <source>
        <dbReference type="ARBA" id="ARBA00049489"/>
    </source>
</evidence>
<dbReference type="Gene3D" id="1.20.5.1300">
    <property type="match status" value="1"/>
</dbReference>
<evidence type="ECO:0000256" key="6">
    <source>
        <dbReference type="ARBA" id="ARBA00022723"/>
    </source>
</evidence>
<evidence type="ECO:0000256" key="2">
    <source>
        <dbReference type="ARBA" id="ARBA00004940"/>
    </source>
</evidence>
<dbReference type="GO" id="GO:0004399">
    <property type="term" value="F:histidinol dehydrogenase activity"/>
    <property type="evidence" value="ECO:0007669"/>
    <property type="project" value="UniProtKB-UniRule"/>
</dbReference>
<feature type="binding site" evidence="12 17">
    <location>
        <position position="283"/>
    </location>
    <ligand>
        <name>Zn(2+)</name>
        <dbReference type="ChEBI" id="CHEBI:29105"/>
    </ligand>
</feature>
<dbReference type="AlphaFoldDB" id="A0A7J9V083"/>